<sequence length="280" mass="32363">MKNVYFASSLMWDAPPREIVRMAVKYDVGGIELWAQQAETQNMDLIRLKDLTEEAGLSLVVHAKSWDLNFAALNRAIREASVKEIKDSIDIAYFLDAKEVTVHPPRYTLREDEKARDRAYESIREFTTYAVQKGITVSMEIMEHIPKEMAVSPEEMRSIVRDMDRQVSYTVDLAHCLTEEEFWENIDIMGKVSKVHVTNKSGKKLHTPLADGDFHFENIFPRLCSMGLPMVIEGFEEGDKYSVLIQNLEYIKWLKEKNYEKENSGDFSYISNPGSCRLQF</sequence>
<reference evidence="2" key="1">
    <citation type="journal article" date="2021" name="PeerJ">
        <title>Extensive microbial diversity within the chicken gut microbiome revealed by metagenomics and culture.</title>
        <authorList>
            <person name="Gilroy R."/>
            <person name="Ravi A."/>
            <person name="Getino M."/>
            <person name="Pursley I."/>
            <person name="Horton D.L."/>
            <person name="Alikhan N.F."/>
            <person name="Baker D."/>
            <person name="Gharbi K."/>
            <person name="Hall N."/>
            <person name="Watson M."/>
            <person name="Adriaenssens E.M."/>
            <person name="Foster-Nyarko E."/>
            <person name="Jarju S."/>
            <person name="Secka A."/>
            <person name="Antonio M."/>
            <person name="Oren A."/>
            <person name="Chaudhuri R.R."/>
            <person name="La Ragione R."/>
            <person name="Hildebrand F."/>
            <person name="Pallen M.J."/>
        </authorList>
    </citation>
    <scope>NUCLEOTIDE SEQUENCE</scope>
    <source>
        <strain evidence="2">CHK178-16964</strain>
    </source>
</reference>
<accession>A0A9D2HII8</accession>
<dbReference type="Proteomes" id="UP000823900">
    <property type="component" value="Unassembled WGS sequence"/>
</dbReference>
<dbReference type="AlphaFoldDB" id="A0A9D2HII8"/>
<dbReference type="PANTHER" id="PTHR12110">
    <property type="entry name" value="HYDROXYPYRUVATE ISOMERASE"/>
    <property type="match status" value="1"/>
</dbReference>
<dbReference type="InterPro" id="IPR013022">
    <property type="entry name" value="Xyl_isomerase-like_TIM-brl"/>
</dbReference>
<dbReference type="Pfam" id="PF01261">
    <property type="entry name" value="AP_endonuc_2"/>
    <property type="match status" value="1"/>
</dbReference>
<name>A0A9D2HII8_9FIRM</name>
<dbReference type="EMBL" id="DWZA01000048">
    <property type="protein sequence ID" value="HJA70953.1"/>
    <property type="molecule type" value="Genomic_DNA"/>
</dbReference>
<dbReference type="GO" id="GO:0016853">
    <property type="term" value="F:isomerase activity"/>
    <property type="evidence" value="ECO:0007669"/>
    <property type="project" value="UniProtKB-KW"/>
</dbReference>
<dbReference type="Gene3D" id="3.20.20.150">
    <property type="entry name" value="Divalent-metal-dependent TIM barrel enzymes"/>
    <property type="match status" value="1"/>
</dbReference>
<dbReference type="InterPro" id="IPR036237">
    <property type="entry name" value="Xyl_isomerase-like_sf"/>
</dbReference>
<dbReference type="InterPro" id="IPR050312">
    <property type="entry name" value="IolE/XylAMocC-like"/>
</dbReference>
<reference evidence="2" key="2">
    <citation type="submission" date="2021-04" db="EMBL/GenBank/DDBJ databases">
        <authorList>
            <person name="Gilroy R."/>
        </authorList>
    </citation>
    <scope>NUCLEOTIDE SEQUENCE</scope>
    <source>
        <strain evidence="2">CHK178-16964</strain>
    </source>
</reference>
<keyword evidence="2" id="KW-0413">Isomerase</keyword>
<evidence type="ECO:0000259" key="1">
    <source>
        <dbReference type="Pfam" id="PF01261"/>
    </source>
</evidence>
<gene>
    <name evidence="2" type="ORF">IAA07_05140</name>
</gene>
<protein>
    <submittedName>
        <fullName evidence="2">Sugar phosphate isomerase/epimerase</fullName>
    </submittedName>
</protein>
<evidence type="ECO:0000313" key="3">
    <source>
        <dbReference type="Proteomes" id="UP000823900"/>
    </source>
</evidence>
<evidence type="ECO:0000313" key="2">
    <source>
        <dbReference type="EMBL" id="HJA70953.1"/>
    </source>
</evidence>
<comment type="caution">
    <text evidence="2">The sequence shown here is derived from an EMBL/GenBank/DDBJ whole genome shotgun (WGS) entry which is preliminary data.</text>
</comment>
<dbReference type="SUPFAM" id="SSF51658">
    <property type="entry name" value="Xylose isomerase-like"/>
    <property type="match status" value="1"/>
</dbReference>
<organism evidence="2 3">
    <name type="scientific">Candidatus Lachnoclostridium stercoravium</name>
    <dbReference type="NCBI Taxonomy" id="2838633"/>
    <lineage>
        <taxon>Bacteria</taxon>
        <taxon>Bacillati</taxon>
        <taxon>Bacillota</taxon>
        <taxon>Clostridia</taxon>
        <taxon>Lachnospirales</taxon>
        <taxon>Lachnospiraceae</taxon>
    </lineage>
</organism>
<proteinExistence type="predicted"/>
<dbReference type="PANTHER" id="PTHR12110:SF21">
    <property type="entry name" value="XYLOSE ISOMERASE-LIKE TIM BARREL DOMAIN-CONTAINING PROTEIN"/>
    <property type="match status" value="1"/>
</dbReference>
<feature type="domain" description="Xylose isomerase-like TIM barrel" evidence="1">
    <location>
        <begin position="21"/>
        <end position="244"/>
    </location>
</feature>